<feature type="region of interest" description="Disordered" evidence="7">
    <location>
        <begin position="275"/>
        <end position="343"/>
    </location>
</feature>
<dbReference type="Gene3D" id="1.25.40.210">
    <property type="entry name" value="Telomere repeat-binding factor, dimerisation domain"/>
    <property type="match status" value="1"/>
</dbReference>
<keyword evidence="4" id="KW-0238">DNA-binding</keyword>
<dbReference type="GO" id="GO:0061820">
    <property type="term" value="P:telomeric D-loop disassembly"/>
    <property type="evidence" value="ECO:0007669"/>
    <property type="project" value="TreeGrafter"/>
</dbReference>
<evidence type="ECO:0000256" key="6">
    <source>
        <dbReference type="ARBA" id="ARBA00023306"/>
    </source>
</evidence>
<dbReference type="GO" id="GO:0032210">
    <property type="term" value="P:regulation of telomere maintenance via telomerase"/>
    <property type="evidence" value="ECO:0007669"/>
    <property type="project" value="TreeGrafter"/>
</dbReference>
<dbReference type="InterPro" id="IPR009057">
    <property type="entry name" value="Homeodomain-like_sf"/>
</dbReference>
<dbReference type="SUPFAM" id="SSF63600">
    <property type="entry name" value="Telomeric repeat binding factor (TRF) dimerisation domain"/>
    <property type="match status" value="1"/>
</dbReference>
<feature type="region of interest" description="Disordered" evidence="7">
    <location>
        <begin position="214"/>
        <end position="237"/>
    </location>
</feature>
<sequence length="644" mass="72355">MATQETVNNDKTDVESVVNRWLVDYYFFRSLDAFKKGQYRDFCRLGDVLNSVLVCPVELTDVMPTKIQVLEFLSHINEGEKLDLSFESDSSTAPLESALMLLEHMNQKLSIRQQDFENAHDSIAEMIVAIFIKNSKFDRAEEILNKHFPKPMVGKKAIFKGLINRKSKIHDVIKQINYQRFREEMLAFCQGLFQSTVPFLYKAAEQLIGQRRVEQDDKVAGTDEQTKPGPSSNLQGNVIQSVARKCSVIQRVRLEAAYKALGAATENRTFAQLEEDVETEEQERENLGLLHPADPKTGTNLDSQQEGQFLRDSGSPMEASPADQPPQTDAVPETQAGSLSNTPSVLWSGQLYTVPRLVVEPDSQVSSQCTTDCQEQGTDVRAEESPQSLATSNKKDLQCTVPDREVDIPVRKCPRRAKRAHCRASTSAADLSADSEGNSLDSVANGETHDEELQSQSNSSRTSNSKKAKQLSSDRVEDPLELSASCKTPVQKPHEQLAGDPLSKDPDDTEDICITDSSLDSSPSLRPVPRTSSTPHRDSAQNNNGSSSKWKRLFREAQESKETWDDEESHFPSTRNSGSNQSTISNSGQRRKKWTERETQNLKDGVRKFGEGNWKQIRAYYSFDNRTNVNLKDRWRTLKNQKLV</sequence>
<dbReference type="PROSITE" id="PS50090">
    <property type="entry name" value="MYB_LIKE"/>
    <property type="match status" value="1"/>
</dbReference>
<dbReference type="InterPro" id="IPR013867">
    <property type="entry name" value="Telomere_rpt-bd_fac_dimer_dom"/>
</dbReference>
<feature type="compositionally biased region" description="Basic and acidic residues" evidence="7">
    <location>
        <begin position="393"/>
        <end position="410"/>
    </location>
</feature>
<feature type="compositionally biased region" description="Low complexity" evidence="7">
    <location>
        <begin position="516"/>
        <end position="530"/>
    </location>
</feature>
<dbReference type="GO" id="GO:0003720">
    <property type="term" value="F:telomerase activity"/>
    <property type="evidence" value="ECO:0007669"/>
    <property type="project" value="TreeGrafter"/>
</dbReference>
<name>A0A3Q1G249_9TELE</name>
<dbReference type="STRING" id="80966.ENSAPOP00000023863"/>
<feature type="compositionally biased region" description="Polar residues" evidence="7">
    <location>
        <begin position="297"/>
        <end position="307"/>
    </location>
</feature>
<keyword evidence="3" id="KW-0779">Telomere</keyword>
<evidence type="ECO:0000256" key="2">
    <source>
        <dbReference type="ARBA" id="ARBA00022454"/>
    </source>
</evidence>
<dbReference type="GO" id="GO:0031627">
    <property type="term" value="P:telomeric loop formation"/>
    <property type="evidence" value="ECO:0007669"/>
    <property type="project" value="TreeGrafter"/>
</dbReference>
<keyword evidence="2" id="KW-0158">Chromosome</keyword>
<evidence type="ECO:0000256" key="3">
    <source>
        <dbReference type="ARBA" id="ARBA00022895"/>
    </source>
</evidence>
<dbReference type="GO" id="GO:1905839">
    <property type="term" value="P:negative regulation of telomeric D-loop disassembly"/>
    <property type="evidence" value="ECO:0007669"/>
    <property type="project" value="TreeGrafter"/>
</dbReference>
<feature type="compositionally biased region" description="Basic and acidic residues" evidence="7">
    <location>
        <begin position="553"/>
        <end position="563"/>
    </location>
</feature>
<dbReference type="GO" id="GO:0005654">
    <property type="term" value="C:nucleoplasm"/>
    <property type="evidence" value="ECO:0007669"/>
    <property type="project" value="UniProtKB-ARBA"/>
</dbReference>
<accession>A0A3Q1G249</accession>
<protein>
    <submittedName>
        <fullName evidence="10">Telomeric repeat binding factor 2</fullName>
    </submittedName>
</protein>
<dbReference type="PANTHER" id="PTHR46833:SF1">
    <property type="entry name" value="TELOMERIC REPEAT-BINDING FACTOR 2"/>
    <property type="match status" value="1"/>
</dbReference>
<feature type="compositionally biased region" description="Basic and acidic residues" evidence="7">
    <location>
        <begin position="214"/>
        <end position="226"/>
    </location>
</feature>
<organism evidence="10 11">
    <name type="scientific">Acanthochromis polyacanthus</name>
    <name type="common">spiny chromis</name>
    <dbReference type="NCBI Taxonomy" id="80966"/>
    <lineage>
        <taxon>Eukaryota</taxon>
        <taxon>Metazoa</taxon>
        <taxon>Chordata</taxon>
        <taxon>Craniata</taxon>
        <taxon>Vertebrata</taxon>
        <taxon>Euteleostomi</taxon>
        <taxon>Actinopterygii</taxon>
        <taxon>Neopterygii</taxon>
        <taxon>Teleostei</taxon>
        <taxon>Neoteleostei</taxon>
        <taxon>Acanthomorphata</taxon>
        <taxon>Ovalentaria</taxon>
        <taxon>Pomacentridae</taxon>
        <taxon>Acanthochromis</taxon>
    </lineage>
</organism>
<dbReference type="GO" id="GO:0003691">
    <property type="term" value="F:double-stranded telomeric DNA binding"/>
    <property type="evidence" value="ECO:0007669"/>
    <property type="project" value="TreeGrafter"/>
</dbReference>
<dbReference type="GO" id="GO:0031848">
    <property type="term" value="P:protection from non-homologous end joining at telomere"/>
    <property type="evidence" value="ECO:0007669"/>
    <property type="project" value="InterPro"/>
</dbReference>
<reference evidence="10" key="1">
    <citation type="submission" date="2025-08" db="UniProtKB">
        <authorList>
            <consortium name="Ensembl"/>
        </authorList>
    </citation>
    <scope>IDENTIFICATION</scope>
</reference>
<reference evidence="10" key="2">
    <citation type="submission" date="2025-09" db="UniProtKB">
        <authorList>
            <consortium name="Ensembl"/>
        </authorList>
    </citation>
    <scope>IDENTIFICATION</scope>
</reference>
<evidence type="ECO:0000259" key="9">
    <source>
        <dbReference type="PROSITE" id="PS51294"/>
    </source>
</evidence>
<dbReference type="PANTHER" id="PTHR46833">
    <property type="entry name" value="TELOMERIC REPEAT-BINDING FACTOR 2 TERF2"/>
    <property type="match status" value="1"/>
</dbReference>
<keyword evidence="5" id="KW-0539">Nucleus</keyword>
<feature type="compositionally biased region" description="Basic and acidic residues" evidence="7">
    <location>
        <begin position="492"/>
        <end position="506"/>
    </location>
</feature>
<feature type="compositionally biased region" description="Low complexity" evidence="7">
    <location>
        <begin position="424"/>
        <end position="435"/>
    </location>
</feature>
<dbReference type="GO" id="GO:0042803">
    <property type="term" value="F:protein homodimerization activity"/>
    <property type="evidence" value="ECO:0007669"/>
    <property type="project" value="InterPro"/>
</dbReference>
<dbReference type="InterPro" id="IPR030657">
    <property type="entry name" value="TERF2"/>
</dbReference>
<dbReference type="InterPro" id="IPR036507">
    <property type="entry name" value="Telomere_rpt-bd_fac_dimer_sf"/>
</dbReference>
<evidence type="ECO:0000256" key="1">
    <source>
        <dbReference type="ARBA" id="ARBA00004574"/>
    </source>
</evidence>
<dbReference type="InterPro" id="IPR001005">
    <property type="entry name" value="SANT/Myb"/>
</dbReference>
<feature type="domain" description="Myb-like" evidence="8">
    <location>
        <begin position="586"/>
        <end position="639"/>
    </location>
</feature>
<evidence type="ECO:0000256" key="7">
    <source>
        <dbReference type="SAM" id="MobiDB-lite"/>
    </source>
</evidence>
<comment type="subcellular location">
    <subcellularLocation>
        <location evidence="1">Chromosome</location>
        <location evidence="1">Telomere</location>
    </subcellularLocation>
</comment>
<dbReference type="Gene3D" id="1.10.10.60">
    <property type="entry name" value="Homeodomain-like"/>
    <property type="match status" value="1"/>
</dbReference>
<dbReference type="Ensembl" id="ENSAPOT00000010230.1">
    <property type="protein sequence ID" value="ENSAPOP00000023863.1"/>
    <property type="gene ID" value="ENSAPOG00000005953.1"/>
</dbReference>
<keyword evidence="11" id="KW-1185">Reference proteome</keyword>
<proteinExistence type="predicted"/>
<dbReference type="CDD" id="cd11660">
    <property type="entry name" value="SANT_TRF"/>
    <property type="match status" value="1"/>
</dbReference>
<dbReference type="Proteomes" id="UP000257200">
    <property type="component" value="Unplaced"/>
</dbReference>
<feature type="compositionally biased region" description="Low complexity" evidence="7">
    <location>
        <begin position="454"/>
        <end position="463"/>
    </location>
</feature>
<dbReference type="AlphaFoldDB" id="A0A3Q1G249"/>
<feature type="region of interest" description="Disordered" evidence="7">
    <location>
        <begin position="362"/>
        <end position="599"/>
    </location>
</feature>
<evidence type="ECO:0000313" key="10">
    <source>
        <dbReference type="Ensembl" id="ENSAPOP00000023863.1"/>
    </source>
</evidence>
<keyword evidence="6" id="KW-0131">Cell cycle</keyword>
<dbReference type="SMART" id="SM00717">
    <property type="entry name" value="SANT"/>
    <property type="match status" value="1"/>
</dbReference>
<evidence type="ECO:0000256" key="5">
    <source>
        <dbReference type="ARBA" id="ARBA00023242"/>
    </source>
</evidence>
<feature type="compositionally biased region" description="Polar residues" evidence="7">
    <location>
        <begin position="571"/>
        <end position="588"/>
    </location>
</feature>
<evidence type="ECO:0000259" key="8">
    <source>
        <dbReference type="PROSITE" id="PS50090"/>
    </source>
</evidence>
<evidence type="ECO:0000256" key="4">
    <source>
        <dbReference type="ARBA" id="ARBA00023125"/>
    </source>
</evidence>
<dbReference type="InterPro" id="IPR017930">
    <property type="entry name" value="Myb_dom"/>
</dbReference>
<dbReference type="PROSITE" id="PS51294">
    <property type="entry name" value="HTH_MYB"/>
    <property type="match status" value="1"/>
</dbReference>
<dbReference type="Pfam" id="PF08558">
    <property type="entry name" value="TRF"/>
    <property type="match status" value="1"/>
</dbReference>
<dbReference type="GO" id="GO:0032208">
    <property type="term" value="P:negative regulation of telomere maintenance via recombination"/>
    <property type="evidence" value="ECO:0007669"/>
    <property type="project" value="TreeGrafter"/>
</dbReference>
<dbReference type="InParanoid" id="A0A3Q1G249"/>
<feature type="domain" description="HTH myb-type" evidence="9">
    <location>
        <begin position="586"/>
        <end position="643"/>
    </location>
</feature>
<feature type="compositionally biased region" description="Polar residues" evidence="7">
    <location>
        <begin position="228"/>
        <end position="237"/>
    </location>
</feature>
<dbReference type="GO" id="GO:0098505">
    <property type="term" value="F:G-rich strand telomeric DNA binding"/>
    <property type="evidence" value="ECO:0007669"/>
    <property type="project" value="TreeGrafter"/>
</dbReference>
<dbReference type="GeneTree" id="ENSGT00940000158316"/>
<dbReference type="GO" id="GO:0070187">
    <property type="term" value="C:shelterin complex"/>
    <property type="evidence" value="ECO:0007669"/>
    <property type="project" value="TreeGrafter"/>
</dbReference>
<feature type="compositionally biased region" description="Polar residues" evidence="7">
    <location>
        <begin position="363"/>
        <end position="377"/>
    </location>
</feature>
<dbReference type="Pfam" id="PF00249">
    <property type="entry name" value="Myb_DNA-binding"/>
    <property type="match status" value="1"/>
</dbReference>
<dbReference type="SUPFAM" id="SSF46689">
    <property type="entry name" value="Homeodomain-like"/>
    <property type="match status" value="1"/>
</dbReference>
<dbReference type="GO" id="GO:0070198">
    <property type="term" value="P:protein localization to chromosome, telomeric region"/>
    <property type="evidence" value="ECO:0007669"/>
    <property type="project" value="TreeGrafter"/>
</dbReference>
<evidence type="ECO:0000313" key="11">
    <source>
        <dbReference type="Proteomes" id="UP000257200"/>
    </source>
</evidence>
<feature type="compositionally biased region" description="Basic residues" evidence="7">
    <location>
        <begin position="412"/>
        <end position="422"/>
    </location>
</feature>